<dbReference type="PANTHER" id="PTHR31672">
    <property type="entry name" value="BNACNNG10540D PROTEIN"/>
    <property type="match status" value="1"/>
</dbReference>
<evidence type="ECO:0000256" key="1">
    <source>
        <dbReference type="SAM" id="SignalP"/>
    </source>
</evidence>
<dbReference type="InterPro" id="IPR006527">
    <property type="entry name" value="F-box-assoc_dom_typ1"/>
</dbReference>
<dbReference type="InterPro" id="IPR017451">
    <property type="entry name" value="F-box-assoc_interact_dom"/>
</dbReference>
<accession>A0ABD1FUU6</accession>
<dbReference type="EMBL" id="JBEAFC010000011">
    <property type="protein sequence ID" value="KAL1535597.1"/>
    <property type="molecule type" value="Genomic_DNA"/>
</dbReference>
<feature type="domain" description="F-box" evidence="2">
    <location>
        <begin position="1"/>
        <end position="40"/>
    </location>
</feature>
<dbReference type="NCBIfam" id="TIGR01640">
    <property type="entry name" value="F_box_assoc_1"/>
    <property type="match status" value="1"/>
</dbReference>
<sequence>MNNDVVLEILLHLPILSLLRFRVVCKSWCHVIDSSHFIKLKKLRRTNIKDEEVYLRFTFGFDYSHTVSINLLDNGKTSLKSHDFPPPMELRVVSEAVKGLVCLSSPNMSDIAICNPSLGQFKVLPLNSCYTSTDYHNRDFLCCDHYVGLSFDEEDYKVVQLLRCIEFGSFFANLYSARTNSWSELDIDQNLFIEKPIKSLSKNGSFAHWCARTWHEKVILSFDMKKEVFRTITISLKGVEVLDNPFKEFAILAKGENSFVILVVDRRKLRVYESSGEGSELIWNNVKNVKLRSFWMFNIESSDDIPIWRNGECVVLRGFKDGGVILYDYRARKFIRRFKMPGSSTSDEDIIEYEGSWISP</sequence>
<evidence type="ECO:0000313" key="4">
    <source>
        <dbReference type="Proteomes" id="UP001567538"/>
    </source>
</evidence>
<dbReference type="Gene3D" id="1.20.1280.50">
    <property type="match status" value="1"/>
</dbReference>
<dbReference type="InterPro" id="IPR036047">
    <property type="entry name" value="F-box-like_dom_sf"/>
</dbReference>
<keyword evidence="1" id="KW-0732">Signal</keyword>
<protein>
    <submittedName>
        <fullName evidence="3">F-box protein</fullName>
    </submittedName>
</protein>
<dbReference type="InterPro" id="IPR001810">
    <property type="entry name" value="F-box_dom"/>
</dbReference>
<keyword evidence="4" id="KW-1185">Reference proteome</keyword>
<dbReference type="AlphaFoldDB" id="A0ABD1FUU6"/>
<dbReference type="Pfam" id="PF00646">
    <property type="entry name" value="F-box"/>
    <property type="match status" value="1"/>
</dbReference>
<dbReference type="PROSITE" id="PS50181">
    <property type="entry name" value="FBOX"/>
    <property type="match status" value="1"/>
</dbReference>
<dbReference type="InterPro" id="IPR050796">
    <property type="entry name" value="SCF_F-box_component"/>
</dbReference>
<proteinExistence type="predicted"/>
<dbReference type="Pfam" id="PF07734">
    <property type="entry name" value="FBA_1"/>
    <property type="match status" value="1"/>
</dbReference>
<comment type="caution">
    <text evidence="3">The sequence shown here is derived from an EMBL/GenBank/DDBJ whole genome shotgun (WGS) entry which is preliminary data.</text>
</comment>
<dbReference type="Proteomes" id="UP001567538">
    <property type="component" value="Unassembled WGS sequence"/>
</dbReference>
<name>A0ABD1FUU6_SALDI</name>
<evidence type="ECO:0000313" key="3">
    <source>
        <dbReference type="EMBL" id="KAL1535597.1"/>
    </source>
</evidence>
<dbReference type="SMART" id="SM00256">
    <property type="entry name" value="FBOX"/>
    <property type="match status" value="1"/>
</dbReference>
<feature type="chain" id="PRO_5044790592" evidence="1">
    <location>
        <begin position="26"/>
        <end position="360"/>
    </location>
</feature>
<gene>
    <name evidence="3" type="ORF">AAHA92_28358</name>
</gene>
<feature type="signal peptide" evidence="1">
    <location>
        <begin position="1"/>
        <end position="25"/>
    </location>
</feature>
<dbReference type="SUPFAM" id="SSF81383">
    <property type="entry name" value="F-box domain"/>
    <property type="match status" value="1"/>
</dbReference>
<reference evidence="3 4" key="1">
    <citation type="submission" date="2024-06" db="EMBL/GenBank/DDBJ databases">
        <title>A chromosome level genome sequence of Diviner's sage (Salvia divinorum).</title>
        <authorList>
            <person name="Ford S.A."/>
            <person name="Ro D.-K."/>
            <person name="Ness R.W."/>
            <person name="Phillips M.A."/>
        </authorList>
    </citation>
    <scope>NUCLEOTIDE SEQUENCE [LARGE SCALE GENOMIC DNA]</scope>
    <source>
        <strain evidence="3">SAF-2024a</strain>
        <tissue evidence="3">Leaf</tissue>
    </source>
</reference>
<dbReference type="PANTHER" id="PTHR31672:SF13">
    <property type="entry name" value="F-BOX PROTEIN CPR30-LIKE"/>
    <property type="match status" value="1"/>
</dbReference>
<organism evidence="3 4">
    <name type="scientific">Salvia divinorum</name>
    <name type="common">Maria pastora</name>
    <name type="synonym">Diviner's sage</name>
    <dbReference type="NCBI Taxonomy" id="28513"/>
    <lineage>
        <taxon>Eukaryota</taxon>
        <taxon>Viridiplantae</taxon>
        <taxon>Streptophyta</taxon>
        <taxon>Embryophyta</taxon>
        <taxon>Tracheophyta</taxon>
        <taxon>Spermatophyta</taxon>
        <taxon>Magnoliopsida</taxon>
        <taxon>eudicotyledons</taxon>
        <taxon>Gunneridae</taxon>
        <taxon>Pentapetalae</taxon>
        <taxon>asterids</taxon>
        <taxon>lamiids</taxon>
        <taxon>Lamiales</taxon>
        <taxon>Lamiaceae</taxon>
        <taxon>Nepetoideae</taxon>
        <taxon>Mentheae</taxon>
        <taxon>Salviinae</taxon>
        <taxon>Salvia</taxon>
        <taxon>Salvia subgen. Calosphace</taxon>
    </lineage>
</organism>
<evidence type="ECO:0000259" key="2">
    <source>
        <dbReference type="PROSITE" id="PS50181"/>
    </source>
</evidence>